<dbReference type="RefSeq" id="WP_013259016.1">
    <property type="nucleotide sequence ID" value="NC_014365.1"/>
</dbReference>
<reference evidence="1 2" key="1">
    <citation type="journal article" date="2010" name="Stand. Genomic Sci.">
        <title>Complete genome sequence of Desulfarculus baarsii type strain (2st14).</title>
        <authorList>
            <person name="Sun H."/>
            <person name="Spring S."/>
            <person name="Lapidus A."/>
            <person name="Davenport K."/>
            <person name="Del Rio T.G."/>
            <person name="Tice H."/>
            <person name="Nolan M."/>
            <person name="Copeland A."/>
            <person name="Cheng J.F."/>
            <person name="Lucas S."/>
            <person name="Tapia R."/>
            <person name="Goodwin L."/>
            <person name="Pitluck S."/>
            <person name="Ivanova N."/>
            <person name="Pagani I."/>
            <person name="Mavromatis K."/>
            <person name="Ovchinnikova G."/>
            <person name="Pati A."/>
            <person name="Chen A."/>
            <person name="Palaniappan K."/>
            <person name="Hauser L."/>
            <person name="Chang Y.J."/>
            <person name="Jeffries C.D."/>
            <person name="Detter J.C."/>
            <person name="Han C."/>
            <person name="Rohde M."/>
            <person name="Brambilla E."/>
            <person name="Goker M."/>
            <person name="Woyke T."/>
            <person name="Bristow J."/>
            <person name="Eisen J.A."/>
            <person name="Markowitz V."/>
            <person name="Hugenholtz P."/>
            <person name="Kyrpides N.C."/>
            <person name="Klenk H.P."/>
            <person name="Land M."/>
        </authorList>
    </citation>
    <scope>NUCLEOTIDE SEQUENCE [LARGE SCALE GENOMIC DNA]</scope>
    <source>
        <strain evidence="2">ATCC 33931 / DSM 2075 / LMG 7858 / VKM B-1802 / 2st14</strain>
    </source>
</reference>
<evidence type="ECO:0000313" key="1">
    <source>
        <dbReference type="EMBL" id="ADK85575.1"/>
    </source>
</evidence>
<name>E1QJ32_DESB2</name>
<dbReference type="HOGENOM" id="CLU_2422108_0_0_7"/>
<proteinExistence type="predicted"/>
<dbReference type="AlphaFoldDB" id="E1QJ32"/>
<gene>
    <name evidence="1" type="ordered locus">Deba_2211</name>
</gene>
<dbReference type="EMBL" id="CP002085">
    <property type="protein sequence ID" value="ADK85575.1"/>
    <property type="molecule type" value="Genomic_DNA"/>
</dbReference>
<dbReference type="KEGG" id="dbr:Deba_2211"/>
<protein>
    <submittedName>
        <fullName evidence="1">Uncharacterized protein</fullName>
    </submittedName>
</protein>
<organism evidence="1 2">
    <name type="scientific">Desulfarculus baarsii (strain ATCC 33931 / DSM 2075 / LMG 7858 / VKM B-1802 / 2st14)</name>
    <dbReference type="NCBI Taxonomy" id="644282"/>
    <lineage>
        <taxon>Bacteria</taxon>
        <taxon>Pseudomonadati</taxon>
        <taxon>Thermodesulfobacteriota</taxon>
        <taxon>Desulfarculia</taxon>
        <taxon>Desulfarculales</taxon>
        <taxon>Desulfarculaceae</taxon>
        <taxon>Desulfarculus</taxon>
    </lineage>
</organism>
<dbReference type="Proteomes" id="UP000009047">
    <property type="component" value="Chromosome"/>
</dbReference>
<evidence type="ECO:0000313" key="2">
    <source>
        <dbReference type="Proteomes" id="UP000009047"/>
    </source>
</evidence>
<keyword evidence="2" id="KW-1185">Reference proteome</keyword>
<sequence>MAFTFGAIARVGAQSAMAIGQAKAASQGLDEDSGNALAVTSMLDDDNSSNLVGNLLSSNKKKNNTIGAQNQQQNLYQANKDILGGLFSFKA</sequence>
<dbReference type="STRING" id="644282.Deba_2211"/>
<accession>E1QJ32</accession>